<organism evidence="1 2">
    <name type="scientific">Mycena rosella</name>
    <name type="common">Pink bonnet</name>
    <name type="synonym">Agaricus rosellus</name>
    <dbReference type="NCBI Taxonomy" id="1033263"/>
    <lineage>
        <taxon>Eukaryota</taxon>
        <taxon>Fungi</taxon>
        <taxon>Dikarya</taxon>
        <taxon>Basidiomycota</taxon>
        <taxon>Agaricomycotina</taxon>
        <taxon>Agaricomycetes</taxon>
        <taxon>Agaricomycetidae</taxon>
        <taxon>Agaricales</taxon>
        <taxon>Marasmiineae</taxon>
        <taxon>Mycenaceae</taxon>
        <taxon>Mycena</taxon>
    </lineage>
</organism>
<evidence type="ECO:0000313" key="2">
    <source>
        <dbReference type="Proteomes" id="UP001221757"/>
    </source>
</evidence>
<keyword evidence="2" id="KW-1185">Reference proteome</keyword>
<dbReference type="AlphaFoldDB" id="A0AAD7CMX1"/>
<accession>A0AAD7CMX1</accession>
<protein>
    <submittedName>
        <fullName evidence="1">Uncharacterized protein</fullName>
    </submittedName>
</protein>
<name>A0AAD7CMX1_MYCRO</name>
<proteinExistence type="predicted"/>
<gene>
    <name evidence="1" type="ORF">B0H17DRAFT_846133</name>
</gene>
<evidence type="ECO:0000313" key="1">
    <source>
        <dbReference type="EMBL" id="KAJ7654206.1"/>
    </source>
</evidence>
<feature type="non-terminal residue" evidence="1">
    <location>
        <position position="1"/>
    </location>
</feature>
<sequence length="133" mass="15338">SLYALFPTIEAGMLLEIAKHELKPVGLFKLDSRFCDKFELERTEESKTCAGTTRDYPSLHSLLIPLTTYFQVLQAFAALSGDTTSMHIIRNSTGWYTAHLLELHQHYEWPAVAQYHMQLHLIHRHEMADSDYS</sequence>
<dbReference type="EMBL" id="JARKIE010000326">
    <property type="protein sequence ID" value="KAJ7654206.1"/>
    <property type="molecule type" value="Genomic_DNA"/>
</dbReference>
<dbReference type="Proteomes" id="UP001221757">
    <property type="component" value="Unassembled WGS sequence"/>
</dbReference>
<reference evidence="1" key="1">
    <citation type="submission" date="2023-03" db="EMBL/GenBank/DDBJ databases">
        <title>Massive genome expansion in bonnet fungi (Mycena s.s.) driven by repeated elements and novel gene families across ecological guilds.</title>
        <authorList>
            <consortium name="Lawrence Berkeley National Laboratory"/>
            <person name="Harder C.B."/>
            <person name="Miyauchi S."/>
            <person name="Viragh M."/>
            <person name="Kuo A."/>
            <person name="Thoen E."/>
            <person name="Andreopoulos B."/>
            <person name="Lu D."/>
            <person name="Skrede I."/>
            <person name="Drula E."/>
            <person name="Henrissat B."/>
            <person name="Morin E."/>
            <person name="Kohler A."/>
            <person name="Barry K."/>
            <person name="LaButti K."/>
            <person name="Morin E."/>
            <person name="Salamov A."/>
            <person name="Lipzen A."/>
            <person name="Mereny Z."/>
            <person name="Hegedus B."/>
            <person name="Baldrian P."/>
            <person name="Stursova M."/>
            <person name="Weitz H."/>
            <person name="Taylor A."/>
            <person name="Grigoriev I.V."/>
            <person name="Nagy L.G."/>
            <person name="Martin F."/>
            <person name="Kauserud H."/>
        </authorList>
    </citation>
    <scope>NUCLEOTIDE SEQUENCE</scope>
    <source>
        <strain evidence="1">CBHHK067</strain>
    </source>
</reference>
<comment type="caution">
    <text evidence="1">The sequence shown here is derived from an EMBL/GenBank/DDBJ whole genome shotgun (WGS) entry which is preliminary data.</text>
</comment>
<feature type="non-terminal residue" evidence="1">
    <location>
        <position position="133"/>
    </location>
</feature>